<gene>
    <name evidence="4" type="primary">Bma-tbc-3</name>
    <name evidence="4" type="ORF">BM_Bm3757</name>
</gene>
<reference evidence="4" key="1">
    <citation type="journal article" date="2007" name="Science">
        <title>Draft genome of the filarial nematode parasite Brugia malayi.</title>
        <authorList>
            <person name="Ghedin E."/>
            <person name="Wang S."/>
            <person name="Spiro D."/>
            <person name="Caler E."/>
            <person name="Zhao Q."/>
            <person name="Crabtree J."/>
            <person name="Allen J.E."/>
            <person name="Delcher A.L."/>
            <person name="Guiliano D.B."/>
            <person name="Miranda-Saavedra D."/>
            <person name="Angiuoli S.V."/>
            <person name="Creasy T."/>
            <person name="Amedeo P."/>
            <person name="Haas B."/>
            <person name="El-Sayed N.M."/>
            <person name="Wortman J.R."/>
            <person name="Feldblyum T."/>
            <person name="Tallon L."/>
            <person name="Schatz M."/>
            <person name="Shumway M."/>
            <person name="Koo H."/>
            <person name="Salzberg S.L."/>
            <person name="Schobel S."/>
            <person name="Pertea M."/>
            <person name="Pop M."/>
            <person name="White O."/>
            <person name="Barton G.J."/>
            <person name="Carlow C.K."/>
            <person name="Crawford M.J."/>
            <person name="Daub J."/>
            <person name="Dimmic M.W."/>
            <person name="Estes C.F."/>
            <person name="Foster J.M."/>
            <person name="Ganatra M."/>
            <person name="Gregory W.F."/>
            <person name="Johnson N.M."/>
            <person name="Jin J."/>
            <person name="Komuniecki R."/>
            <person name="Korf I."/>
            <person name="Kumar S."/>
            <person name="Laney S."/>
            <person name="Li B.W."/>
            <person name="Li W."/>
            <person name="Lindblom T.H."/>
            <person name="Lustigman S."/>
            <person name="Ma D."/>
            <person name="Maina C.V."/>
            <person name="Martin D.M."/>
            <person name="McCarter J.P."/>
            <person name="McReynolds L."/>
            <person name="Mitreva M."/>
            <person name="Nutman T.B."/>
            <person name="Parkinson J."/>
            <person name="Peregrin-Alvarez J.M."/>
            <person name="Poole C."/>
            <person name="Ren Q."/>
            <person name="Saunders L."/>
            <person name="Sluder A.E."/>
            <person name="Smith K."/>
            <person name="Stanke M."/>
            <person name="Unnasch T.R."/>
            <person name="Ware J."/>
            <person name="Wei A.D."/>
            <person name="Weil G."/>
            <person name="Williams D.J."/>
            <person name="Zhang Y."/>
            <person name="Williams S.A."/>
            <person name="Fraser-Liggett C."/>
            <person name="Slatko B."/>
            <person name="Blaxter M.L."/>
            <person name="Scott A.L."/>
        </authorList>
    </citation>
    <scope>NUCLEOTIDE SEQUENCE</scope>
    <source>
        <strain evidence="4">FR3</strain>
    </source>
</reference>
<dbReference type="EMBL" id="LN856931">
    <property type="protein sequence ID" value="CDP95055.1"/>
    <property type="molecule type" value="Genomic_DNA"/>
</dbReference>
<dbReference type="AlphaFoldDB" id="A0A1I9G1W8"/>
<comment type="function">
    <text evidence="2">May act as a GTPase-activating protein for Rab family protein(s).</text>
</comment>
<dbReference type="Gene3D" id="1.10.8.270">
    <property type="entry name" value="putative rabgap domain of human tbc1 domain family member 14 like domains"/>
    <property type="match status" value="1"/>
</dbReference>
<evidence type="ECO:0000256" key="1">
    <source>
        <dbReference type="ARBA" id="ARBA00022468"/>
    </source>
</evidence>
<dbReference type="SUPFAM" id="SSF47923">
    <property type="entry name" value="Ypt/Rab-GAP domain of gyp1p"/>
    <property type="match status" value="2"/>
</dbReference>
<sequence>MINISVIQNGQASVGSDIRSVALSFFEGKRYLQKQNIHTLLNSRTVASMSLMFFACILGPVYGAQYPPLTEYNDFASGVGGVDGADNQHSSSGAKFQNYVDSVSDAWDVSVTLDERVACTSAAKVLERHANLVARDLIMPPVNPIPSRNSKIQAMQRLAIQKEPIPGTIVPAGSSGMHLSINLYPRLPEISVEYGRAPSSSVVGTPTMAHNSPTVRGHTLALQRDHARFDRLRAQLGVHTSPSLSPKTEEQSLKTIDIDLEQLRKDCWLGIPHKLRPAIWRILLGYLPTNFERREVTLARKREEYWRYVEQYFHTRYDEQHQDTFRQIHIDIPRMCPLIPLFQQKVVQEIFEHILYIWAIRHPASGYVQGINDLVTPFFVVFLSEFVSDDTEVGTYDVSQLPREQIEIVEADSFWCVTALLDKIQDNYTFAQPGIQRKVSQLRHLMSRVDKQLHRHLETHGVEYLQFAFRWMNNVLMREIPLRATIRLWDTFLSERNGFSQFHGYVCAAFLRMWSKQLQAEKDFQGIMLLLQNLPTHSWGDQQICELTADAFSLMALFDGAKNHLIQDTLRYLAGCVGDFHFINPLQFPRHKPFNLLYKW</sequence>
<dbReference type="InterPro" id="IPR000195">
    <property type="entry name" value="Rab-GAP-TBC_dom"/>
</dbReference>
<protein>
    <submittedName>
        <fullName evidence="4">BMA-TBC-3, isoform f</fullName>
    </submittedName>
</protein>
<reference evidence="4" key="2">
    <citation type="submission" date="2012-12" db="EMBL/GenBank/DDBJ databases">
        <authorList>
            <consortium name="WormBase Consortium"/>
            <person name="Ghedin E."/>
            <person name="Paulini M."/>
        </authorList>
    </citation>
    <scope>NUCLEOTIDE SEQUENCE</scope>
    <source>
        <strain evidence="4">FR3</strain>
    </source>
</reference>
<feature type="domain" description="Rab-GAP TBC" evidence="3">
    <location>
        <begin position="270"/>
        <end position="496"/>
    </location>
</feature>
<accession>A0A1I9G1W8</accession>
<dbReference type="GO" id="GO:0005096">
    <property type="term" value="F:GTPase activator activity"/>
    <property type="evidence" value="ECO:0007669"/>
    <property type="project" value="UniProtKB-KW"/>
</dbReference>
<dbReference type="GO" id="GO:0071889">
    <property type="term" value="F:14-3-3 protein binding"/>
    <property type="evidence" value="ECO:0007669"/>
    <property type="project" value="UniProtKB-ARBA"/>
</dbReference>
<dbReference type="PANTHER" id="PTHR22957:SF26">
    <property type="entry name" value="LD44506P"/>
    <property type="match status" value="1"/>
</dbReference>
<dbReference type="Pfam" id="PF00566">
    <property type="entry name" value="RabGAP-TBC"/>
    <property type="match status" value="1"/>
</dbReference>
<dbReference type="SMART" id="SM00164">
    <property type="entry name" value="TBC"/>
    <property type="match status" value="1"/>
</dbReference>
<evidence type="ECO:0000259" key="3">
    <source>
        <dbReference type="PROSITE" id="PS50086"/>
    </source>
</evidence>
<name>A0A1I9G1W8_BRUMA</name>
<organism evidence="4">
    <name type="scientific">Brugia malayi</name>
    <name type="common">Filarial nematode worm</name>
    <dbReference type="NCBI Taxonomy" id="6279"/>
    <lineage>
        <taxon>Eukaryota</taxon>
        <taxon>Metazoa</taxon>
        <taxon>Ecdysozoa</taxon>
        <taxon>Nematoda</taxon>
        <taxon>Chromadorea</taxon>
        <taxon>Rhabditida</taxon>
        <taxon>Spirurina</taxon>
        <taxon>Spiruromorpha</taxon>
        <taxon>Filarioidea</taxon>
        <taxon>Onchocercidae</taxon>
        <taxon>Brugia</taxon>
    </lineage>
</organism>
<dbReference type="InterPro" id="IPR035969">
    <property type="entry name" value="Rab-GAP_TBC_sf"/>
</dbReference>
<dbReference type="Gene3D" id="1.10.472.80">
    <property type="entry name" value="Ypt/Rab-GAP domain of gyp1p, domain 3"/>
    <property type="match status" value="1"/>
</dbReference>
<dbReference type="PROSITE" id="PS50086">
    <property type="entry name" value="TBC_RABGAP"/>
    <property type="match status" value="1"/>
</dbReference>
<dbReference type="FunFam" id="1.10.472.80:FF:000001">
    <property type="entry name" value="TBC1 domain family member 22B"/>
    <property type="match status" value="1"/>
</dbReference>
<keyword evidence="1" id="KW-0343">GTPase activation</keyword>
<proteinExistence type="predicted"/>
<dbReference type="PANTHER" id="PTHR22957">
    <property type="entry name" value="TBC1 DOMAIN FAMILY MEMBER GTPASE-ACTIVATING PROTEIN"/>
    <property type="match status" value="1"/>
</dbReference>
<dbReference type="FunFam" id="1.10.8.270:FF:000004">
    <property type="entry name" value="TBC1 domain family, member 22B"/>
    <property type="match status" value="1"/>
</dbReference>
<evidence type="ECO:0000313" key="4">
    <source>
        <dbReference type="EMBL" id="CDP95055.1"/>
    </source>
</evidence>
<evidence type="ECO:0000256" key="2">
    <source>
        <dbReference type="ARBA" id="ARBA00043879"/>
    </source>
</evidence>
<dbReference type="OMA" id="GDQQICE"/>
<dbReference type="Gene3D" id="1.10.10.750">
    <property type="entry name" value="Ypt/Rab-GAP domain of gyp1p, domain 1"/>
    <property type="match status" value="1"/>
</dbReference>